<protein>
    <submittedName>
        <fullName evidence="7">LrgA family protein</fullName>
    </submittedName>
</protein>
<feature type="transmembrane region" description="Helical" evidence="6">
    <location>
        <begin position="95"/>
        <end position="114"/>
    </location>
</feature>
<dbReference type="GO" id="GO:0005886">
    <property type="term" value="C:plasma membrane"/>
    <property type="evidence" value="ECO:0007669"/>
    <property type="project" value="UniProtKB-SubCell"/>
</dbReference>
<dbReference type="PATRIC" id="fig|1398.22.peg.1362"/>
<evidence type="ECO:0000256" key="4">
    <source>
        <dbReference type="ARBA" id="ARBA00022989"/>
    </source>
</evidence>
<proteinExistence type="predicted"/>
<keyword evidence="2" id="KW-1003">Cell membrane</keyword>
<evidence type="ECO:0000256" key="5">
    <source>
        <dbReference type="ARBA" id="ARBA00023136"/>
    </source>
</evidence>
<evidence type="ECO:0000256" key="6">
    <source>
        <dbReference type="SAM" id="Phobius"/>
    </source>
</evidence>
<evidence type="ECO:0000256" key="2">
    <source>
        <dbReference type="ARBA" id="ARBA00022475"/>
    </source>
</evidence>
<organism evidence="7 8">
    <name type="scientific">Heyndrickxia coagulans</name>
    <name type="common">Weizmannia coagulans</name>
    <dbReference type="NCBI Taxonomy" id="1398"/>
    <lineage>
        <taxon>Bacteria</taxon>
        <taxon>Bacillati</taxon>
        <taxon>Bacillota</taxon>
        <taxon>Bacilli</taxon>
        <taxon>Bacillales</taxon>
        <taxon>Bacillaceae</taxon>
        <taxon>Heyndrickxia</taxon>
    </lineage>
</organism>
<evidence type="ECO:0000313" key="7">
    <source>
        <dbReference type="EMBL" id="KWZ83186.1"/>
    </source>
</evidence>
<comment type="caution">
    <text evidence="7">The sequence shown here is derived from an EMBL/GenBank/DDBJ whole genome shotgun (WGS) entry which is preliminary data.</text>
</comment>
<feature type="transmembrane region" description="Helical" evidence="6">
    <location>
        <begin position="35"/>
        <end position="54"/>
    </location>
</feature>
<dbReference type="Pfam" id="PF03788">
    <property type="entry name" value="LrgA"/>
    <property type="match status" value="1"/>
</dbReference>
<comment type="subcellular location">
    <subcellularLocation>
        <location evidence="1">Cell membrane</location>
        <topology evidence="1">Multi-pass membrane protein</topology>
    </subcellularLocation>
</comment>
<dbReference type="EMBL" id="LRPN01000042">
    <property type="protein sequence ID" value="KWZ83186.1"/>
    <property type="molecule type" value="Genomic_DNA"/>
</dbReference>
<gene>
    <name evidence="7" type="ORF">HMPREF3213_01348</name>
</gene>
<dbReference type="PANTHER" id="PTHR33931">
    <property type="entry name" value="HOLIN-LIKE PROTEIN CIDA-RELATED"/>
    <property type="match status" value="1"/>
</dbReference>
<evidence type="ECO:0000313" key="8">
    <source>
        <dbReference type="Proteomes" id="UP000070376"/>
    </source>
</evidence>
<keyword evidence="5 6" id="KW-0472">Membrane</keyword>
<dbReference type="InterPro" id="IPR005538">
    <property type="entry name" value="LrgA/CidA"/>
</dbReference>
<evidence type="ECO:0000256" key="3">
    <source>
        <dbReference type="ARBA" id="ARBA00022692"/>
    </source>
</evidence>
<reference evidence="8" key="1">
    <citation type="submission" date="2016-01" db="EMBL/GenBank/DDBJ databases">
        <authorList>
            <person name="Mitreva M."/>
            <person name="Pepin K.H."/>
            <person name="Mihindukulasuriya K.A."/>
            <person name="Fulton R."/>
            <person name="Fronick C."/>
            <person name="O'Laughlin M."/>
            <person name="Miner T."/>
            <person name="Herter B."/>
            <person name="Rosa B.A."/>
            <person name="Cordes M."/>
            <person name="Tomlinson C."/>
            <person name="Wollam A."/>
            <person name="Palsikar V.B."/>
            <person name="Mardis E.R."/>
            <person name="Wilson R.K."/>
        </authorList>
    </citation>
    <scope>NUCLEOTIDE SEQUENCE [LARGE SCALE GENOMIC DNA]</scope>
    <source>
        <strain evidence="8">GED7749B</strain>
    </source>
</reference>
<accession>A0A133KUK7</accession>
<keyword evidence="3 6" id="KW-0812">Transmembrane</keyword>
<evidence type="ECO:0000256" key="1">
    <source>
        <dbReference type="ARBA" id="ARBA00004651"/>
    </source>
</evidence>
<dbReference type="NCBIfam" id="NF002460">
    <property type="entry name" value="PRK01658.1"/>
    <property type="match status" value="1"/>
</dbReference>
<feature type="transmembrane region" description="Helical" evidence="6">
    <location>
        <begin position="61"/>
        <end position="83"/>
    </location>
</feature>
<dbReference type="PANTHER" id="PTHR33931:SF2">
    <property type="entry name" value="HOLIN-LIKE PROTEIN CIDA"/>
    <property type="match status" value="1"/>
</dbReference>
<dbReference type="AlphaFoldDB" id="A0A133KUK7"/>
<sequence length="128" mass="14151">MKILKKVLIGMLQIVGLYLFAEVMGAAAKLLHIPLPGSMLAMIALFLLLQFGIVKMGWIEIGANFLMAELLLFFIPSAVGMVKYRNLLVHNGPEILVVILISLIAAMACSGWLADKIANRRSVRMRDR</sequence>
<name>A0A133KUK7_HEYCO</name>
<keyword evidence="4 6" id="KW-1133">Transmembrane helix</keyword>
<dbReference type="Proteomes" id="UP000070376">
    <property type="component" value="Unassembled WGS sequence"/>
</dbReference>